<gene>
    <name evidence="3" type="ORF">CALCODRAFT_294104</name>
</gene>
<name>A0A165FRR2_9BASI</name>
<dbReference type="EMBL" id="KV423968">
    <property type="protein sequence ID" value="KZT57121.1"/>
    <property type="molecule type" value="Genomic_DNA"/>
</dbReference>
<organism evidence="3 4">
    <name type="scientific">Calocera cornea HHB12733</name>
    <dbReference type="NCBI Taxonomy" id="1353952"/>
    <lineage>
        <taxon>Eukaryota</taxon>
        <taxon>Fungi</taxon>
        <taxon>Dikarya</taxon>
        <taxon>Basidiomycota</taxon>
        <taxon>Agaricomycotina</taxon>
        <taxon>Dacrymycetes</taxon>
        <taxon>Dacrymycetales</taxon>
        <taxon>Dacrymycetaceae</taxon>
        <taxon>Calocera</taxon>
    </lineage>
</organism>
<feature type="transmembrane region" description="Helical" evidence="2">
    <location>
        <begin position="12"/>
        <end position="30"/>
    </location>
</feature>
<sequence length="168" mass="18330">MTQRDRVMLNKIAAPSAYYTLHAAGVHVYSSSHQASSYRVERRMDTGNPTSSLVILLGVAGAAVIGSIFIFGCLWRRRRHNRLAAGPSANAVLALPDLDYRFRRPPLSNQPTWSAELPLYCPTYEDPATAQASTPGVSWMSADRPSVSRQSSNRSQPPPYNVAVASLA</sequence>
<protein>
    <submittedName>
        <fullName evidence="3">Uncharacterized protein</fullName>
    </submittedName>
</protein>
<dbReference type="AlphaFoldDB" id="A0A165FRR2"/>
<proteinExistence type="predicted"/>
<accession>A0A165FRR2</accession>
<feature type="region of interest" description="Disordered" evidence="1">
    <location>
        <begin position="129"/>
        <end position="168"/>
    </location>
</feature>
<dbReference type="Proteomes" id="UP000076842">
    <property type="component" value="Unassembled WGS sequence"/>
</dbReference>
<dbReference type="InParanoid" id="A0A165FRR2"/>
<keyword evidence="2" id="KW-1133">Transmembrane helix</keyword>
<evidence type="ECO:0000313" key="4">
    <source>
        <dbReference type="Proteomes" id="UP000076842"/>
    </source>
</evidence>
<keyword evidence="2" id="KW-0472">Membrane</keyword>
<keyword evidence="2" id="KW-0812">Transmembrane</keyword>
<evidence type="ECO:0000313" key="3">
    <source>
        <dbReference type="EMBL" id="KZT57121.1"/>
    </source>
</evidence>
<evidence type="ECO:0000256" key="2">
    <source>
        <dbReference type="SAM" id="Phobius"/>
    </source>
</evidence>
<evidence type="ECO:0000256" key="1">
    <source>
        <dbReference type="SAM" id="MobiDB-lite"/>
    </source>
</evidence>
<keyword evidence="4" id="KW-1185">Reference proteome</keyword>
<feature type="transmembrane region" description="Helical" evidence="2">
    <location>
        <begin position="50"/>
        <end position="75"/>
    </location>
</feature>
<feature type="compositionally biased region" description="Low complexity" evidence="1">
    <location>
        <begin position="144"/>
        <end position="155"/>
    </location>
</feature>
<reference evidence="3 4" key="1">
    <citation type="journal article" date="2016" name="Mol. Biol. Evol.">
        <title>Comparative Genomics of Early-Diverging Mushroom-Forming Fungi Provides Insights into the Origins of Lignocellulose Decay Capabilities.</title>
        <authorList>
            <person name="Nagy L.G."/>
            <person name="Riley R."/>
            <person name="Tritt A."/>
            <person name="Adam C."/>
            <person name="Daum C."/>
            <person name="Floudas D."/>
            <person name="Sun H."/>
            <person name="Yadav J.S."/>
            <person name="Pangilinan J."/>
            <person name="Larsson K.H."/>
            <person name="Matsuura K."/>
            <person name="Barry K."/>
            <person name="Labutti K."/>
            <person name="Kuo R."/>
            <person name="Ohm R.A."/>
            <person name="Bhattacharya S.S."/>
            <person name="Shirouzu T."/>
            <person name="Yoshinaga Y."/>
            <person name="Martin F.M."/>
            <person name="Grigoriev I.V."/>
            <person name="Hibbett D.S."/>
        </authorList>
    </citation>
    <scope>NUCLEOTIDE SEQUENCE [LARGE SCALE GENOMIC DNA]</scope>
    <source>
        <strain evidence="3 4">HHB12733</strain>
    </source>
</reference>